<dbReference type="GO" id="GO:0005524">
    <property type="term" value="F:ATP binding"/>
    <property type="evidence" value="ECO:0007669"/>
    <property type="project" value="UniProtKB-KW"/>
</dbReference>
<evidence type="ECO:0000256" key="6">
    <source>
        <dbReference type="ARBA" id="ARBA00022967"/>
    </source>
</evidence>
<evidence type="ECO:0000313" key="9">
    <source>
        <dbReference type="EMBL" id="SOB98930.1"/>
    </source>
</evidence>
<name>A0A285RWL9_9HYPH</name>
<sequence length="216" mass="22468">MRLLAEQLACDRGGRRVFAGLSLAISSGEAMVVTGPNGVGKSSLLRVLAGLVPPAEGAIRTEGGEAEAEPFEHCHYAGHLDAVKPALSVVENLAFWRDFLAGLPALGGLRPRSPDEALELLGIGHAAELPAAYLSAGQRRRLALARLLTIPRPVWLLDEPTAALDAASEAQLTGLMRDHVAAGGIVIAATHQPLGLDGLLKLHLEAPDAMAAEVPA</sequence>
<proteinExistence type="inferred from homology"/>
<keyword evidence="6" id="KW-1278">Translocase</keyword>
<dbReference type="InterPro" id="IPR003593">
    <property type="entry name" value="AAA+_ATPase"/>
</dbReference>
<evidence type="ECO:0000256" key="1">
    <source>
        <dbReference type="ARBA" id="ARBA00005417"/>
    </source>
</evidence>
<dbReference type="PANTHER" id="PTHR43499:SF1">
    <property type="entry name" value="ABC TRANSPORTER I FAMILY MEMBER 1"/>
    <property type="match status" value="1"/>
</dbReference>
<dbReference type="SMART" id="SM00382">
    <property type="entry name" value="AAA"/>
    <property type="match status" value="1"/>
</dbReference>
<organism evidence="9 10">
    <name type="scientific">Stappia indica</name>
    <dbReference type="NCBI Taxonomy" id="538381"/>
    <lineage>
        <taxon>Bacteria</taxon>
        <taxon>Pseudomonadati</taxon>
        <taxon>Pseudomonadota</taxon>
        <taxon>Alphaproteobacteria</taxon>
        <taxon>Hyphomicrobiales</taxon>
        <taxon>Stappiaceae</taxon>
        <taxon>Stappia</taxon>
    </lineage>
</organism>
<dbReference type="AlphaFoldDB" id="A0A285RWL9"/>
<reference evidence="9 10" key="1">
    <citation type="submission" date="2017-08" db="EMBL/GenBank/DDBJ databases">
        <authorList>
            <person name="de Groot N.N."/>
        </authorList>
    </citation>
    <scope>NUCLEOTIDE SEQUENCE [LARGE SCALE GENOMIC DNA]</scope>
    <source>
        <strain evidence="9 10">USBA 352</strain>
    </source>
</reference>
<evidence type="ECO:0000256" key="3">
    <source>
        <dbReference type="ARBA" id="ARBA00022741"/>
    </source>
</evidence>
<dbReference type="PANTHER" id="PTHR43499">
    <property type="entry name" value="ABC TRANSPORTER I FAMILY MEMBER 1"/>
    <property type="match status" value="1"/>
</dbReference>
<dbReference type="GO" id="GO:0016887">
    <property type="term" value="F:ATP hydrolysis activity"/>
    <property type="evidence" value="ECO:0007669"/>
    <property type="project" value="InterPro"/>
</dbReference>
<protein>
    <submittedName>
        <fullName evidence="9">Heme exporter protein A</fullName>
    </submittedName>
</protein>
<keyword evidence="10" id="KW-1185">Reference proteome</keyword>
<dbReference type="Gene3D" id="3.40.50.300">
    <property type="entry name" value="P-loop containing nucleotide triphosphate hydrolases"/>
    <property type="match status" value="1"/>
</dbReference>
<dbReference type="InterPro" id="IPR003439">
    <property type="entry name" value="ABC_transporter-like_ATP-bd"/>
</dbReference>
<dbReference type="OrthoDB" id="9800654at2"/>
<dbReference type="GO" id="GO:0022857">
    <property type="term" value="F:transmembrane transporter activity"/>
    <property type="evidence" value="ECO:0007669"/>
    <property type="project" value="InterPro"/>
</dbReference>
<comment type="similarity">
    <text evidence="1">Belongs to the ABC transporter superfamily.</text>
</comment>
<keyword evidence="4" id="KW-0201">Cytochrome c-type biogenesis</keyword>
<evidence type="ECO:0000256" key="5">
    <source>
        <dbReference type="ARBA" id="ARBA00022840"/>
    </source>
</evidence>
<evidence type="ECO:0000313" key="10">
    <source>
        <dbReference type="Proteomes" id="UP000219331"/>
    </source>
</evidence>
<dbReference type="NCBIfam" id="TIGR01189">
    <property type="entry name" value="ccmA"/>
    <property type="match status" value="1"/>
</dbReference>
<dbReference type="GO" id="GO:0017004">
    <property type="term" value="P:cytochrome complex assembly"/>
    <property type="evidence" value="ECO:0007669"/>
    <property type="project" value="UniProtKB-KW"/>
</dbReference>
<evidence type="ECO:0000259" key="8">
    <source>
        <dbReference type="PROSITE" id="PS50893"/>
    </source>
</evidence>
<dbReference type="InterPro" id="IPR005895">
    <property type="entry name" value="ABC_transptr_haem_export_CcmA"/>
</dbReference>
<dbReference type="PROSITE" id="PS00211">
    <property type="entry name" value="ABC_TRANSPORTER_1"/>
    <property type="match status" value="1"/>
</dbReference>
<gene>
    <name evidence="9" type="ORF">SAMN05421512_10320</name>
</gene>
<dbReference type="Pfam" id="PF00005">
    <property type="entry name" value="ABC_tran"/>
    <property type="match status" value="1"/>
</dbReference>
<keyword evidence="2" id="KW-0813">Transport</keyword>
<dbReference type="EMBL" id="OBML01000003">
    <property type="protein sequence ID" value="SOB98930.1"/>
    <property type="molecule type" value="Genomic_DNA"/>
</dbReference>
<feature type="domain" description="ABC transporter" evidence="8">
    <location>
        <begin position="3"/>
        <end position="216"/>
    </location>
</feature>
<dbReference type="STRING" id="538381.GCA_001696535_04137"/>
<dbReference type="SUPFAM" id="SSF52540">
    <property type="entry name" value="P-loop containing nucleoside triphosphate hydrolases"/>
    <property type="match status" value="1"/>
</dbReference>
<dbReference type="PROSITE" id="PS50893">
    <property type="entry name" value="ABC_TRANSPORTER_2"/>
    <property type="match status" value="1"/>
</dbReference>
<accession>A0A285RWL9</accession>
<keyword evidence="7" id="KW-0472">Membrane</keyword>
<keyword evidence="3" id="KW-0547">Nucleotide-binding</keyword>
<dbReference type="InterPro" id="IPR027417">
    <property type="entry name" value="P-loop_NTPase"/>
</dbReference>
<keyword evidence="5" id="KW-0067">ATP-binding</keyword>
<dbReference type="InterPro" id="IPR017871">
    <property type="entry name" value="ABC_transporter-like_CS"/>
</dbReference>
<evidence type="ECO:0000256" key="7">
    <source>
        <dbReference type="ARBA" id="ARBA00023136"/>
    </source>
</evidence>
<dbReference type="RefSeq" id="WP_097174210.1">
    <property type="nucleotide sequence ID" value="NZ_OBML01000003.1"/>
</dbReference>
<evidence type="ECO:0000256" key="2">
    <source>
        <dbReference type="ARBA" id="ARBA00022448"/>
    </source>
</evidence>
<dbReference type="Proteomes" id="UP000219331">
    <property type="component" value="Unassembled WGS sequence"/>
</dbReference>
<evidence type="ECO:0000256" key="4">
    <source>
        <dbReference type="ARBA" id="ARBA00022748"/>
    </source>
</evidence>